<evidence type="ECO:0000256" key="7">
    <source>
        <dbReference type="PROSITE-ProRule" id="PRU00339"/>
    </source>
</evidence>
<evidence type="ECO:0000256" key="8">
    <source>
        <dbReference type="SAM" id="Phobius"/>
    </source>
</evidence>
<dbReference type="KEGG" id="mbas:ALGA_1762"/>
<dbReference type="SUPFAM" id="SSF47384">
    <property type="entry name" value="Homodimeric domain of signal transducing histidine kinase"/>
    <property type="match status" value="1"/>
</dbReference>
<name>A0A1Y1CID1_9BACT</name>
<keyword evidence="8" id="KW-0812">Transmembrane</keyword>
<keyword evidence="5" id="KW-0418">Kinase</keyword>
<dbReference type="GO" id="GO:0000155">
    <property type="term" value="F:phosphorelay sensor kinase activity"/>
    <property type="evidence" value="ECO:0007669"/>
    <property type="project" value="InterPro"/>
</dbReference>
<keyword evidence="9" id="KW-0732">Signal</keyword>
<evidence type="ECO:0000313" key="11">
    <source>
        <dbReference type="EMBL" id="BAX80136.1"/>
    </source>
</evidence>
<feature type="repeat" description="TPR" evidence="7">
    <location>
        <begin position="203"/>
        <end position="236"/>
    </location>
</feature>
<dbReference type="Gene3D" id="3.30.565.10">
    <property type="entry name" value="Histidine kinase-like ATPase, C-terminal domain"/>
    <property type="match status" value="1"/>
</dbReference>
<evidence type="ECO:0000259" key="10">
    <source>
        <dbReference type="PROSITE" id="PS50109"/>
    </source>
</evidence>
<feature type="chain" id="PRO_5013208647" description="histidine kinase" evidence="9">
    <location>
        <begin position="23"/>
        <end position="668"/>
    </location>
</feature>
<reference evidence="11 12" key="1">
    <citation type="journal article" date="2018" name="Mar. Genomics">
        <title>Complete genome sequence of Marinifilaceae bacterium strain SPP2, isolated from the Antarctic marine sediment.</title>
        <authorList>
            <person name="Watanabe M."/>
            <person name="Kojima H."/>
            <person name="Fukui M."/>
        </authorList>
    </citation>
    <scope>NUCLEOTIDE SEQUENCE [LARGE SCALE GENOMIC DNA]</scope>
    <source>
        <strain evidence="11 12">SPP2</strain>
    </source>
</reference>
<dbReference type="SUPFAM" id="SSF48452">
    <property type="entry name" value="TPR-like"/>
    <property type="match status" value="1"/>
</dbReference>
<dbReference type="InterPro" id="IPR050736">
    <property type="entry name" value="Sensor_HK_Regulatory"/>
</dbReference>
<evidence type="ECO:0000256" key="1">
    <source>
        <dbReference type="ARBA" id="ARBA00000085"/>
    </source>
</evidence>
<dbReference type="EC" id="2.7.13.3" evidence="2"/>
<feature type="repeat" description="TPR" evidence="7">
    <location>
        <begin position="163"/>
        <end position="196"/>
    </location>
</feature>
<gene>
    <name evidence="11" type="ORF">ALGA_1762</name>
</gene>
<dbReference type="PRINTS" id="PR00344">
    <property type="entry name" value="BCTRLSENSOR"/>
</dbReference>
<evidence type="ECO:0000256" key="3">
    <source>
        <dbReference type="ARBA" id="ARBA00022553"/>
    </source>
</evidence>
<dbReference type="SUPFAM" id="SSF55874">
    <property type="entry name" value="ATPase domain of HSP90 chaperone/DNA topoisomerase II/histidine kinase"/>
    <property type="match status" value="1"/>
</dbReference>
<sequence length="668" mass="76731">MKIKFQLLIYFFPILISLPAFADFQTNLDSLNNRYTKVSGQEKLETLLELSRAYWDTEPAKSIEMGGRALATAQSLEYDKEVVKAMYYLGTAYYVDNQYDNSLDYLLKAYRFAKNHDYEKELADISQKLATVYYQSGKIGKTYDYTQEANKIYEKLNDKVGLARCFNSFGVYYQAIRNYDKAIEYLQKGLDLGKEISHRAVVGELLNDIGSLYTEMGDTLKAIRTYREAVDYYKTNGPNHKTGVFELNMCELYLHHNDLTKARHHLDKGYLIAKQLKSKRLLRDYYKYLSLYYTKLGDYRSSVNAYENLQAYQDSISSEQLSNKIDDLDSRHIEDIKNQENQILRAENQTQQLEINRQYTIGLLILLLLLVVIFLLTFRYRNNLKDNELLYLRNRLVSQHQEELIGAMKRLKVSEDKLRTANETKDKMFSLIAHDLRGAIGNISNGLRMMLTDEELDLSEEDKTEFLQSLFHSADNSFELLENLLFWAKNQTSTISANLQMVDASSIISSNINLSAELAKIKSISLIATVNPSVEVYIDWNMINTVVRNLLSNAIKFTNKGGLIEVKSEIGEYFVKISVIDNGIGMMPEQIENIYEGKTTDGTANEKGTGLGITLCRDFLVKNHGEMMVESEVDKGSTFSFIIPRRPMSDKKFSEFVNKETLISVVNS</sequence>
<dbReference type="InterPro" id="IPR004358">
    <property type="entry name" value="Sig_transdc_His_kin-like_C"/>
</dbReference>
<dbReference type="Pfam" id="PF13181">
    <property type="entry name" value="TPR_8"/>
    <property type="match status" value="1"/>
</dbReference>
<feature type="transmembrane region" description="Helical" evidence="8">
    <location>
        <begin position="359"/>
        <end position="378"/>
    </location>
</feature>
<dbReference type="PANTHER" id="PTHR43711:SF31">
    <property type="entry name" value="HISTIDINE KINASE"/>
    <property type="match status" value="1"/>
</dbReference>
<dbReference type="OrthoDB" id="1269247at2"/>
<protein>
    <recommendedName>
        <fullName evidence="2">histidine kinase</fullName>
        <ecNumber evidence="2">2.7.13.3</ecNumber>
    </recommendedName>
</protein>
<dbReference type="SMART" id="SM00388">
    <property type="entry name" value="HisKA"/>
    <property type="match status" value="1"/>
</dbReference>
<evidence type="ECO:0000256" key="2">
    <source>
        <dbReference type="ARBA" id="ARBA00012438"/>
    </source>
</evidence>
<dbReference type="EMBL" id="AP018042">
    <property type="protein sequence ID" value="BAX80136.1"/>
    <property type="molecule type" value="Genomic_DNA"/>
</dbReference>
<dbReference type="Pfam" id="PF02518">
    <property type="entry name" value="HATPase_c"/>
    <property type="match status" value="1"/>
</dbReference>
<dbReference type="Gene3D" id="1.10.287.130">
    <property type="match status" value="1"/>
</dbReference>
<dbReference type="InterPro" id="IPR003661">
    <property type="entry name" value="HisK_dim/P_dom"/>
</dbReference>
<keyword evidence="4" id="KW-0808">Transferase</keyword>
<keyword evidence="8" id="KW-1133">Transmembrane helix</keyword>
<feature type="repeat" description="TPR" evidence="7">
    <location>
        <begin position="83"/>
        <end position="116"/>
    </location>
</feature>
<keyword evidence="12" id="KW-1185">Reference proteome</keyword>
<organism evidence="11 12">
    <name type="scientific">Labilibaculum antarcticum</name>
    <dbReference type="NCBI Taxonomy" id="1717717"/>
    <lineage>
        <taxon>Bacteria</taxon>
        <taxon>Pseudomonadati</taxon>
        <taxon>Bacteroidota</taxon>
        <taxon>Bacteroidia</taxon>
        <taxon>Marinilabiliales</taxon>
        <taxon>Marinifilaceae</taxon>
        <taxon>Labilibaculum</taxon>
    </lineage>
</organism>
<dbReference type="InterPro" id="IPR036890">
    <property type="entry name" value="HATPase_C_sf"/>
</dbReference>
<dbReference type="PROSITE" id="PS50005">
    <property type="entry name" value="TPR"/>
    <property type="match status" value="3"/>
</dbReference>
<keyword evidence="8" id="KW-0472">Membrane</keyword>
<dbReference type="AlphaFoldDB" id="A0A1Y1CID1"/>
<dbReference type="InterPro" id="IPR036097">
    <property type="entry name" value="HisK_dim/P_sf"/>
</dbReference>
<dbReference type="InterPro" id="IPR019734">
    <property type="entry name" value="TPR_rpt"/>
</dbReference>
<evidence type="ECO:0000256" key="4">
    <source>
        <dbReference type="ARBA" id="ARBA00022679"/>
    </source>
</evidence>
<feature type="signal peptide" evidence="9">
    <location>
        <begin position="1"/>
        <end position="22"/>
    </location>
</feature>
<dbReference type="RefSeq" id="WP_096429005.1">
    <property type="nucleotide sequence ID" value="NZ_AP018042.1"/>
</dbReference>
<reference evidence="12" key="2">
    <citation type="journal article" date="2020" name="Antonie Van Leeuwenhoek">
        <title>Labilibaculum antarcticum sp. nov., a novel facultative anaerobic, psychrotorelant bacterium isolated from marine sediment of Antarctica.</title>
        <authorList>
            <person name="Watanabe M."/>
            <person name="Kojima H."/>
            <person name="Fukui M."/>
        </authorList>
    </citation>
    <scope>NUCLEOTIDE SEQUENCE [LARGE SCALE GENOMIC DNA]</scope>
    <source>
        <strain evidence="12">SPP2</strain>
    </source>
</reference>
<dbReference type="InterPro" id="IPR005467">
    <property type="entry name" value="His_kinase_dom"/>
</dbReference>
<accession>A0A1Y1CID1</accession>
<dbReference type="SMART" id="SM00028">
    <property type="entry name" value="TPR"/>
    <property type="match status" value="5"/>
</dbReference>
<evidence type="ECO:0000256" key="6">
    <source>
        <dbReference type="ARBA" id="ARBA00023012"/>
    </source>
</evidence>
<evidence type="ECO:0000256" key="5">
    <source>
        <dbReference type="ARBA" id="ARBA00022777"/>
    </source>
</evidence>
<dbReference type="InterPro" id="IPR011990">
    <property type="entry name" value="TPR-like_helical_dom_sf"/>
</dbReference>
<dbReference type="Proteomes" id="UP000218267">
    <property type="component" value="Chromosome"/>
</dbReference>
<proteinExistence type="predicted"/>
<keyword evidence="6" id="KW-0902">Two-component regulatory system</keyword>
<dbReference type="PANTHER" id="PTHR43711">
    <property type="entry name" value="TWO-COMPONENT HISTIDINE KINASE"/>
    <property type="match status" value="1"/>
</dbReference>
<evidence type="ECO:0000256" key="9">
    <source>
        <dbReference type="SAM" id="SignalP"/>
    </source>
</evidence>
<feature type="domain" description="Histidine kinase" evidence="10">
    <location>
        <begin position="431"/>
        <end position="647"/>
    </location>
</feature>
<dbReference type="SMART" id="SM00387">
    <property type="entry name" value="HATPase_c"/>
    <property type="match status" value="1"/>
</dbReference>
<dbReference type="PROSITE" id="PS50109">
    <property type="entry name" value="HIS_KIN"/>
    <property type="match status" value="1"/>
</dbReference>
<comment type="catalytic activity">
    <reaction evidence="1">
        <text>ATP + protein L-histidine = ADP + protein N-phospho-L-histidine.</text>
        <dbReference type="EC" id="2.7.13.3"/>
    </reaction>
</comment>
<dbReference type="InterPro" id="IPR003594">
    <property type="entry name" value="HATPase_dom"/>
</dbReference>
<dbReference type="Pfam" id="PF13424">
    <property type="entry name" value="TPR_12"/>
    <property type="match status" value="1"/>
</dbReference>
<keyword evidence="7" id="KW-0802">TPR repeat</keyword>
<keyword evidence="3" id="KW-0597">Phosphoprotein</keyword>
<evidence type="ECO:0000313" key="12">
    <source>
        <dbReference type="Proteomes" id="UP000218267"/>
    </source>
</evidence>
<dbReference type="Gene3D" id="1.25.40.10">
    <property type="entry name" value="Tetratricopeptide repeat domain"/>
    <property type="match status" value="2"/>
</dbReference>